<gene>
    <name evidence="2" type="ORF">C5167_000355</name>
</gene>
<dbReference type="Proteomes" id="UP000316621">
    <property type="component" value="Chromosome 9"/>
</dbReference>
<dbReference type="AlphaFoldDB" id="A0A4Y7KUZ9"/>
<protein>
    <submittedName>
        <fullName evidence="2">Uncharacterized protein</fullName>
    </submittedName>
</protein>
<organism evidence="2 3">
    <name type="scientific">Papaver somniferum</name>
    <name type="common">Opium poppy</name>
    <dbReference type="NCBI Taxonomy" id="3469"/>
    <lineage>
        <taxon>Eukaryota</taxon>
        <taxon>Viridiplantae</taxon>
        <taxon>Streptophyta</taxon>
        <taxon>Embryophyta</taxon>
        <taxon>Tracheophyta</taxon>
        <taxon>Spermatophyta</taxon>
        <taxon>Magnoliopsida</taxon>
        <taxon>Ranunculales</taxon>
        <taxon>Papaveraceae</taxon>
        <taxon>Papaveroideae</taxon>
        <taxon>Papaver</taxon>
    </lineage>
</organism>
<evidence type="ECO:0000313" key="2">
    <source>
        <dbReference type="EMBL" id="RZC76242.1"/>
    </source>
</evidence>
<proteinExistence type="predicted"/>
<feature type="signal peptide" evidence="1">
    <location>
        <begin position="1"/>
        <end position="26"/>
    </location>
</feature>
<dbReference type="EMBL" id="CM010723">
    <property type="protein sequence ID" value="RZC76242.1"/>
    <property type="molecule type" value="Genomic_DNA"/>
</dbReference>
<feature type="chain" id="PRO_5021264816" evidence="1">
    <location>
        <begin position="27"/>
        <end position="117"/>
    </location>
</feature>
<keyword evidence="3" id="KW-1185">Reference proteome</keyword>
<reference evidence="2 3" key="1">
    <citation type="journal article" date="2018" name="Science">
        <title>The opium poppy genome and morphinan production.</title>
        <authorList>
            <person name="Guo L."/>
            <person name="Winzer T."/>
            <person name="Yang X."/>
            <person name="Li Y."/>
            <person name="Ning Z."/>
            <person name="He Z."/>
            <person name="Teodor R."/>
            <person name="Lu Y."/>
            <person name="Bowser T.A."/>
            <person name="Graham I.A."/>
            <person name="Ye K."/>
        </authorList>
    </citation>
    <scope>NUCLEOTIDE SEQUENCE [LARGE SCALE GENOMIC DNA]</scope>
    <source>
        <strain evidence="3">cv. HN1</strain>
        <tissue evidence="2">Leaves</tissue>
    </source>
</reference>
<accession>A0A4Y7KUZ9</accession>
<evidence type="ECO:0000256" key="1">
    <source>
        <dbReference type="SAM" id="SignalP"/>
    </source>
</evidence>
<dbReference type="Gramene" id="RZC76242">
    <property type="protein sequence ID" value="RZC76242"/>
    <property type="gene ID" value="C5167_000355"/>
</dbReference>
<sequence length="117" mass="13595">MNISLSKSLSLLLVAINHWLMEKIAGVRISTDLFPNPHSNRPVEKDTILSLFLCGRIEHPHFLWKRTSSSKQLLRPQWRCDPDSEQSLKPLQQLLRPQCIVILTREVMPFNNNKLRA</sequence>
<keyword evidence="1" id="KW-0732">Signal</keyword>
<name>A0A4Y7KUZ9_PAPSO</name>
<evidence type="ECO:0000313" key="3">
    <source>
        <dbReference type="Proteomes" id="UP000316621"/>
    </source>
</evidence>